<evidence type="ECO:0000256" key="8">
    <source>
        <dbReference type="ARBA" id="ARBA00023239"/>
    </source>
</evidence>
<name>A0ABV8UBJ1_9PROT</name>
<comment type="pathway">
    <text evidence="3 9">Metabolic intermediate biosynthesis; chorismate biosynthesis; chorismate from D-erythrose 4-phosphate and phosphoenolpyruvate: step 3/7.</text>
</comment>
<comment type="catalytic activity">
    <reaction evidence="1 9">
        <text>3-dehydroquinate = 3-dehydroshikimate + H2O</text>
        <dbReference type="Rhea" id="RHEA:21096"/>
        <dbReference type="ChEBI" id="CHEBI:15377"/>
        <dbReference type="ChEBI" id="CHEBI:16630"/>
        <dbReference type="ChEBI" id="CHEBI:32364"/>
        <dbReference type="EC" id="4.2.1.10"/>
    </reaction>
</comment>
<gene>
    <name evidence="9 10" type="primary">aroQ</name>
    <name evidence="10" type="ORF">ACFO5Q_10610</name>
</gene>
<comment type="subunit">
    <text evidence="5 9">Homododecamer.</text>
</comment>
<comment type="caution">
    <text evidence="10">The sequence shown here is derived from an EMBL/GenBank/DDBJ whole genome shotgun (WGS) entry which is preliminary data.</text>
</comment>
<keyword evidence="11" id="KW-1185">Reference proteome</keyword>
<protein>
    <recommendedName>
        <fullName evidence="6 9">3-dehydroquinate dehydratase</fullName>
        <shortName evidence="9">3-dehydroquinase</shortName>
        <ecNumber evidence="6 9">4.2.1.10</ecNumber>
    </recommendedName>
    <alternativeName>
        <fullName evidence="9">Type II DHQase</fullName>
    </alternativeName>
</protein>
<evidence type="ECO:0000256" key="1">
    <source>
        <dbReference type="ARBA" id="ARBA00001864"/>
    </source>
</evidence>
<reference evidence="11" key="1">
    <citation type="journal article" date="2019" name="Int. J. Syst. Evol. Microbiol.">
        <title>The Global Catalogue of Microorganisms (GCM) 10K type strain sequencing project: providing services to taxonomists for standard genome sequencing and annotation.</title>
        <authorList>
            <consortium name="The Broad Institute Genomics Platform"/>
            <consortium name="The Broad Institute Genome Sequencing Center for Infectious Disease"/>
            <person name="Wu L."/>
            <person name="Ma J."/>
        </authorList>
    </citation>
    <scope>NUCLEOTIDE SEQUENCE [LARGE SCALE GENOMIC DNA]</scope>
    <source>
        <strain evidence="11">CGMCC 1.15304</strain>
    </source>
</reference>
<dbReference type="GO" id="GO:0003855">
    <property type="term" value="F:3-dehydroquinate dehydratase activity"/>
    <property type="evidence" value="ECO:0007669"/>
    <property type="project" value="UniProtKB-EC"/>
</dbReference>
<feature type="active site" description="Proton donor" evidence="9">
    <location>
        <position position="105"/>
    </location>
</feature>
<dbReference type="HAMAP" id="MF_00169">
    <property type="entry name" value="AroQ"/>
    <property type="match status" value="1"/>
</dbReference>
<comment type="function">
    <text evidence="2 9">Catalyzes a trans-dehydration via an enolate intermediate.</text>
</comment>
<dbReference type="NCBIfam" id="NF003806">
    <property type="entry name" value="PRK05395.1-3"/>
    <property type="match status" value="1"/>
</dbReference>
<dbReference type="NCBIfam" id="NF003805">
    <property type="entry name" value="PRK05395.1-2"/>
    <property type="match status" value="1"/>
</dbReference>
<keyword evidence="9" id="KW-0028">Amino-acid biosynthesis</keyword>
<dbReference type="EMBL" id="JBHSCR010000007">
    <property type="protein sequence ID" value="MFC4348297.1"/>
    <property type="molecule type" value="Genomic_DNA"/>
</dbReference>
<dbReference type="InterPro" id="IPR018509">
    <property type="entry name" value="DHquinase_II_CS"/>
</dbReference>
<evidence type="ECO:0000256" key="3">
    <source>
        <dbReference type="ARBA" id="ARBA00004902"/>
    </source>
</evidence>
<dbReference type="NCBIfam" id="NF003807">
    <property type="entry name" value="PRK05395.1-4"/>
    <property type="match status" value="1"/>
</dbReference>
<feature type="binding site" evidence="9">
    <location>
        <position position="116"/>
    </location>
    <ligand>
        <name>substrate</name>
    </ligand>
</feature>
<organism evidence="10 11">
    <name type="scientific">Kordiimonas lipolytica</name>
    <dbReference type="NCBI Taxonomy" id="1662421"/>
    <lineage>
        <taxon>Bacteria</taxon>
        <taxon>Pseudomonadati</taxon>
        <taxon>Pseudomonadota</taxon>
        <taxon>Alphaproteobacteria</taxon>
        <taxon>Kordiimonadales</taxon>
        <taxon>Kordiimonadaceae</taxon>
        <taxon>Kordiimonas</taxon>
    </lineage>
</organism>
<dbReference type="RefSeq" id="WP_068145745.1">
    <property type="nucleotide sequence ID" value="NZ_JBHSCR010000007.1"/>
</dbReference>
<dbReference type="SUPFAM" id="SSF52304">
    <property type="entry name" value="Type II 3-dehydroquinate dehydratase"/>
    <property type="match status" value="1"/>
</dbReference>
<dbReference type="PIRSF" id="PIRSF001399">
    <property type="entry name" value="DHquinase_II"/>
    <property type="match status" value="1"/>
</dbReference>
<sequence length="152" mass="16403">MSEAQQKNIMVINGPNLNLLGTREPETYGSLTLPEIGTMIKDHAKNHGLNVDFRQSNHEGTLVDWIQEAGDSADGIILNAAAYTHTSVAIRDAIAAINTPVIEVHLSNVFAREEFRHHSFVSDQAAGVICGFGATGYVLAIDAFASMLRGNQ</sequence>
<feature type="active site" description="Proton acceptor" evidence="9">
    <location>
        <position position="28"/>
    </location>
</feature>
<dbReference type="PANTHER" id="PTHR21272:SF3">
    <property type="entry name" value="CATABOLIC 3-DEHYDROQUINASE"/>
    <property type="match status" value="1"/>
</dbReference>
<proteinExistence type="inferred from homology"/>
<comment type="similarity">
    <text evidence="4 9">Belongs to the type-II 3-dehydroquinase family.</text>
</comment>
<dbReference type="Gene3D" id="3.40.50.9100">
    <property type="entry name" value="Dehydroquinase, class II"/>
    <property type="match status" value="1"/>
</dbReference>
<dbReference type="InterPro" id="IPR036441">
    <property type="entry name" value="DHquinase_II_sf"/>
</dbReference>
<evidence type="ECO:0000256" key="5">
    <source>
        <dbReference type="ARBA" id="ARBA00011193"/>
    </source>
</evidence>
<dbReference type="NCBIfam" id="TIGR01088">
    <property type="entry name" value="aroQ"/>
    <property type="match status" value="1"/>
</dbReference>
<evidence type="ECO:0000256" key="6">
    <source>
        <dbReference type="ARBA" id="ARBA00012060"/>
    </source>
</evidence>
<keyword evidence="8 9" id="KW-0456">Lyase</keyword>
<evidence type="ECO:0000256" key="4">
    <source>
        <dbReference type="ARBA" id="ARBA00011037"/>
    </source>
</evidence>
<dbReference type="InterPro" id="IPR001874">
    <property type="entry name" value="DHquinase_II"/>
</dbReference>
<dbReference type="EC" id="4.2.1.10" evidence="6 9"/>
<dbReference type="CDD" id="cd00466">
    <property type="entry name" value="DHQase_II"/>
    <property type="match status" value="1"/>
</dbReference>
<keyword evidence="7 9" id="KW-0057">Aromatic amino acid biosynthesis</keyword>
<evidence type="ECO:0000256" key="2">
    <source>
        <dbReference type="ARBA" id="ARBA00003924"/>
    </source>
</evidence>
<evidence type="ECO:0000256" key="9">
    <source>
        <dbReference type="HAMAP-Rule" id="MF_00169"/>
    </source>
</evidence>
<feature type="site" description="Transition state stabilizer" evidence="9">
    <location>
        <position position="23"/>
    </location>
</feature>
<accession>A0ABV8UBJ1</accession>
<evidence type="ECO:0000313" key="10">
    <source>
        <dbReference type="EMBL" id="MFC4348297.1"/>
    </source>
</evidence>
<evidence type="ECO:0000313" key="11">
    <source>
        <dbReference type="Proteomes" id="UP001595776"/>
    </source>
</evidence>
<dbReference type="PROSITE" id="PS01029">
    <property type="entry name" value="DEHYDROQUINASE_II"/>
    <property type="match status" value="1"/>
</dbReference>
<dbReference type="PANTHER" id="PTHR21272">
    <property type="entry name" value="CATABOLIC 3-DEHYDROQUINASE"/>
    <property type="match status" value="1"/>
</dbReference>
<feature type="binding site" evidence="9">
    <location>
        <begin position="106"/>
        <end position="107"/>
    </location>
    <ligand>
        <name>substrate</name>
    </ligand>
</feature>
<dbReference type="Proteomes" id="UP001595776">
    <property type="component" value="Unassembled WGS sequence"/>
</dbReference>
<feature type="binding site" evidence="9">
    <location>
        <position position="85"/>
    </location>
    <ligand>
        <name>substrate</name>
    </ligand>
</feature>
<evidence type="ECO:0000256" key="7">
    <source>
        <dbReference type="ARBA" id="ARBA00023141"/>
    </source>
</evidence>
<dbReference type="Pfam" id="PF01220">
    <property type="entry name" value="DHquinase_II"/>
    <property type="match status" value="1"/>
</dbReference>
<feature type="binding site" evidence="9">
    <location>
        <position position="92"/>
    </location>
    <ligand>
        <name>substrate</name>
    </ligand>
</feature>
<dbReference type="NCBIfam" id="NF003804">
    <property type="entry name" value="PRK05395.1-1"/>
    <property type="match status" value="1"/>
</dbReference>
<feature type="binding site" evidence="9">
    <location>
        <position position="79"/>
    </location>
    <ligand>
        <name>substrate</name>
    </ligand>
</feature>